<proteinExistence type="predicted"/>
<reference evidence="1" key="1">
    <citation type="submission" date="2019-03" db="EMBL/GenBank/DDBJ databases">
        <title>Single cell metagenomics reveals metabolic interactions within the superorganism composed of flagellate Streblomastix strix and complex community of Bacteroidetes bacteria on its surface.</title>
        <authorList>
            <person name="Treitli S.C."/>
            <person name="Kolisko M."/>
            <person name="Husnik F."/>
            <person name="Keeling P."/>
            <person name="Hampl V."/>
        </authorList>
    </citation>
    <scope>NUCLEOTIDE SEQUENCE</scope>
    <source>
        <strain evidence="1">STM</strain>
    </source>
</reference>
<sequence>MARKLYVFGIGGTGSRVIKALTMLFASGVKLNNDFDIVIPILIDPDTSNGDLNRTKDILRLYQEIRIQVEQPNDFYSQEIKTINELSNKSSVINPDHFQFKLKDTDTNTFNQYIGFDSLSDEIKEKDDKNFVRLFYSEKNLNSNLDVGFKGNPNMGSIVLNQFTNSDDFTKFGQTFGDDDAIFIINSIFGGTGAAGFPLLLKNLRGNDNIPRHEKIRESTIGGITYLPYFSLTKQDEINAESFEEKAKIAIDYYNRTIINQNKIDTLYFIGNRGNTNHEEYAVGGQEQKNKAHFVELAGALAILDFCKNANGRNNKTRIKEFGIETNTENISFADLNIKDAKRLSTPLTKFKLYTEYLQKGLRKALNTSRWTKSNIKLVGKNKQSLLDKIYFNSVEYKTQIQPFNNYFDEWLNEMKENRPVFSPFEEITADNALELVKGHTPQGGKSFYSIDVENCKLTDKVSIRSTEKKHTMLVKMFGKSTEKVLSKKNLLI</sequence>
<dbReference type="AlphaFoldDB" id="A0A5J4RZP0"/>
<name>A0A5J4RZP0_9ZZZZ</name>
<dbReference type="Gene3D" id="3.40.50.1440">
    <property type="entry name" value="Tubulin/FtsZ, GTPase domain"/>
    <property type="match status" value="1"/>
</dbReference>
<accession>A0A5J4RZP0</accession>
<dbReference type="SUPFAM" id="SSF52490">
    <property type="entry name" value="Tubulin nucleotide-binding domain-like"/>
    <property type="match status" value="1"/>
</dbReference>
<dbReference type="EMBL" id="SNRY01000613">
    <property type="protein sequence ID" value="KAA6338483.1"/>
    <property type="molecule type" value="Genomic_DNA"/>
</dbReference>
<gene>
    <name evidence="1" type="ORF">EZS27_013522</name>
</gene>
<protein>
    <submittedName>
        <fullName evidence="1">Uncharacterized protein</fullName>
    </submittedName>
</protein>
<dbReference type="InterPro" id="IPR036525">
    <property type="entry name" value="Tubulin/FtsZ_GTPase_sf"/>
</dbReference>
<organism evidence="1">
    <name type="scientific">termite gut metagenome</name>
    <dbReference type="NCBI Taxonomy" id="433724"/>
    <lineage>
        <taxon>unclassified sequences</taxon>
        <taxon>metagenomes</taxon>
        <taxon>organismal metagenomes</taxon>
    </lineage>
</organism>
<comment type="caution">
    <text evidence="1">The sequence shown here is derived from an EMBL/GenBank/DDBJ whole genome shotgun (WGS) entry which is preliminary data.</text>
</comment>
<evidence type="ECO:0000313" key="1">
    <source>
        <dbReference type="EMBL" id="KAA6338483.1"/>
    </source>
</evidence>